<dbReference type="InterPro" id="IPR001394">
    <property type="entry name" value="Peptidase_C19_UCH"/>
</dbReference>
<feature type="region of interest" description="Disordered" evidence="4">
    <location>
        <begin position="358"/>
        <end position="404"/>
    </location>
</feature>
<feature type="region of interest" description="Disordered" evidence="4">
    <location>
        <begin position="760"/>
        <end position="871"/>
    </location>
</feature>
<dbReference type="OMA" id="CTEVPRP"/>
<feature type="domain" description="USP" evidence="5">
    <location>
        <begin position="32"/>
        <end position="354"/>
    </location>
</feature>
<dbReference type="PANTHER" id="PTHR22975">
    <property type="entry name" value="UBIQUITIN SPECIFIC PROTEINASE"/>
    <property type="match status" value="1"/>
</dbReference>
<feature type="region of interest" description="Disordered" evidence="4">
    <location>
        <begin position="1143"/>
        <end position="1192"/>
    </location>
</feature>
<dbReference type="EnsemblMetazoa" id="XM_038204517.1">
    <property type="protein sequence ID" value="XP_038060445.1"/>
    <property type="gene ID" value="LOC119731342"/>
</dbReference>
<dbReference type="CDD" id="cd02257">
    <property type="entry name" value="Peptidase_C19"/>
    <property type="match status" value="1"/>
</dbReference>
<dbReference type="RefSeq" id="XP_038060446.1">
    <property type="nucleotide sequence ID" value="XM_038204518.1"/>
</dbReference>
<dbReference type="Proteomes" id="UP000887568">
    <property type="component" value="Unplaced"/>
</dbReference>
<organism evidence="6 7">
    <name type="scientific">Patiria miniata</name>
    <name type="common">Bat star</name>
    <name type="synonym">Asterina miniata</name>
    <dbReference type="NCBI Taxonomy" id="46514"/>
    <lineage>
        <taxon>Eukaryota</taxon>
        <taxon>Metazoa</taxon>
        <taxon>Echinodermata</taxon>
        <taxon>Eleutherozoa</taxon>
        <taxon>Asterozoa</taxon>
        <taxon>Asteroidea</taxon>
        <taxon>Valvatacea</taxon>
        <taxon>Valvatida</taxon>
        <taxon>Asterinidae</taxon>
        <taxon>Patiria</taxon>
    </lineage>
</organism>
<dbReference type="GO" id="GO:0004843">
    <property type="term" value="F:cysteine-type deubiquitinase activity"/>
    <property type="evidence" value="ECO:0007669"/>
    <property type="project" value="InterPro"/>
</dbReference>
<reference evidence="6" key="1">
    <citation type="submission" date="2022-11" db="UniProtKB">
        <authorList>
            <consortium name="EnsemblMetazoa"/>
        </authorList>
    </citation>
    <scope>IDENTIFICATION</scope>
</reference>
<evidence type="ECO:0000313" key="7">
    <source>
        <dbReference type="Proteomes" id="UP000887568"/>
    </source>
</evidence>
<evidence type="ECO:0000256" key="3">
    <source>
        <dbReference type="ARBA" id="ARBA00022801"/>
    </source>
</evidence>
<dbReference type="InterPro" id="IPR052398">
    <property type="entry name" value="Ubiquitin_hydrolase_53/54"/>
</dbReference>
<dbReference type="PANTHER" id="PTHR22975:SF9">
    <property type="entry name" value="ECHINUS SPLICE FORM 3"/>
    <property type="match status" value="1"/>
</dbReference>
<evidence type="ECO:0000313" key="6">
    <source>
        <dbReference type="EnsemblMetazoa" id="XP_038060445.1"/>
    </source>
</evidence>
<sequence>MASLYQSLASRSKQTTARVWQPRNTSSVIFSKGLLNAPGENNCFLNSAVQVLWHLDVFRRSFREMGGHACMGKACIFCALKVLFTQLRYSEKQSLPPDALRKAMAVAFQDEHRFQLGCMDDAAECFENILTRIHFHLAHDIKEELCDAKYCIPHRKFAMTLIEHSVCTCGATSEPFPFTQMVHYVSCTAICTEAKKLRERHHWSSSVCFGHVLRNAGAVGDIRDCPSECGKKINIRRVLMNCPDVVAIGLVWDSDRPEKDHIVDVIQCLGTSLRMPDLFNSVVDEKAKRAALHLVGVVTYYGKHYSTFFYNTALRLWVYFDDATVKQVGPNWRDVVNRCKRGHSQPLLLLFANPDGTPVPTEMAPKESTVLPGYTQLKSPTDKNSRAHPARDPRSTSNLSKYQPMQPVVEYKPVYASQDTAAPGQKHVVEIGHDAVQKLQTRRDGGHSTSQNSQSSVHKRPGSYAGKTSVRENEGSYRTLQKPLTSNQLSTDTTSTVPNSSSVAQSRTKMQGDQRHSLADDLMMSSRYPHQSEEVTGNVSLTRSQGFPVSDMHVASPIVPRGDRNDRSTHPLHRMTAVTQMPHPKKLERHESWSGRPSHTMGLASQSRRNIDNKYTVQRHSSFSNGTLPDSQPRTVPTSIPDRQPISGQTNRLANMMPPHKALPIAGFPTNQTKAQFGSVPNLHQGFDLRAGKSVSVQNIALAEEGILASAIKNNIQQKRSSTSDVSLGSSNGHQSQQGRNGVTSDQELSLAARTDRYGYDSILKPDKQNINQDQAKQRNMQRIDRDYDKSESLVRNTSSQGLQHTDNSHSTSVDPKTSRRGLVSGQSLQNRDSVASRDSGYRSRDRSSASSGSVYSIETPTSTRTGYPLDSVDTARESTQQMQTDGYDYQASSGLQDVDTVCDEICAECADLEAQSRLKGDAGDLATALALCTASVTKLKECLKLDGISSQKRQLLHSRYNTAVLQSRNLHRRLTILRDLDAYPVGQKDTSPASPSQPPLVAKDLNLINLQEASDDSSRVDRLKQQLQELYMQDKGSQSAKQENYGGLAMRPNQSQVTHTHIHVPRSRMSADVFVNDRKTLDNLRSCDAHSRMTSLNRNQNAGRESYVANNWLSYSSQLLGGENTEKAPVCAWQKYGIHGSEDGMNSMSRQSTHEDTGTRRNGVTQPGMHEDIRRNGVTQPGMPGMPGMHEDTRRNNVTGTQQTYGQVRSLSQPFTAHTSNVHNGRPRGSAFRPDVVTPMTYSDISSCTQTFTNSSVRECHLDSQTSLGTRLCRASAVPSMVACKAYCTEVPTPKPASHPNPGNKELIDKTNALMDKNLEELISEHDWY</sequence>
<keyword evidence="7" id="KW-1185">Reference proteome</keyword>
<evidence type="ECO:0000259" key="5">
    <source>
        <dbReference type="PROSITE" id="PS50235"/>
    </source>
</evidence>
<dbReference type="RefSeq" id="XP_038060445.1">
    <property type="nucleotide sequence ID" value="XM_038204517.1"/>
</dbReference>
<dbReference type="GeneID" id="119731342"/>
<dbReference type="PROSITE" id="PS50235">
    <property type="entry name" value="USP_3"/>
    <property type="match status" value="1"/>
</dbReference>
<feature type="region of interest" description="Disordered" evidence="4">
    <location>
        <begin position="440"/>
        <end position="514"/>
    </location>
</feature>
<keyword evidence="2" id="KW-0833">Ubl conjugation pathway</keyword>
<feature type="region of interest" description="Disordered" evidence="4">
    <location>
        <begin position="583"/>
        <end position="667"/>
    </location>
</feature>
<dbReference type="OrthoDB" id="205782at2759"/>
<feature type="compositionally biased region" description="Basic and acidic residues" evidence="4">
    <location>
        <begin position="782"/>
        <end position="793"/>
    </location>
</feature>
<dbReference type="Pfam" id="PF00443">
    <property type="entry name" value="UCH"/>
    <property type="match status" value="1"/>
</dbReference>
<feature type="compositionally biased region" description="Polar residues" evidence="4">
    <location>
        <begin position="603"/>
        <end position="638"/>
    </location>
</feature>
<keyword evidence="3" id="KW-0378">Hydrolase</keyword>
<dbReference type="InterPro" id="IPR038765">
    <property type="entry name" value="Papain-like_cys_pep_sf"/>
</dbReference>
<dbReference type="InterPro" id="IPR028889">
    <property type="entry name" value="USP"/>
</dbReference>
<feature type="compositionally biased region" description="Polar residues" evidence="4">
    <location>
        <begin position="794"/>
        <end position="816"/>
    </location>
</feature>
<accession>A0A914A9C0</accession>
<comment type="similarity">
    <text evidence="1">Belongs to the peptidase C19 family.</text>
</comment>
<dbReference type="Gene3D" id="3.90.70.10">
    <property type="entry name" value="Cysteine proteinases"/>
    <property type="match status" value="1"/>
</dbReference>
<name>A0A914A9C0_PATMI</name>
<feature type="compositionally biased region" description="Basic and acidic residues" evidence="4">
    <location>
        <begin position="380"/>
        <end position="394"/>
    </location>
</feature>
<evidence type="ECO:0000256" key="4">
    <source>
        <dbReference type="SAM" id="MobiDB-lite"/>
    </source>
</evidence>
<evidence type="ECO:0000256" key="1">
    <source>
        <dbReference type="ARBA" id="ARBA00009085"/>
    </source>
</evidence>
<dbReference type="FunFam" id="3.90.70.10:FF:000041">
    <property type="entry name" value="Inactive ubiquitin carboxyl-terminal hydrolase 53"/>
    <property type="match status" value="1"/>
</dbReference>
<feature type="compositionally biased region" description="Polar residues" evidence="4">
    <location>
        <begin position="447"/>
        <end position="456"/>
    </location>
</feature>
<proteinExistence type="inferred from homology"/>
<feature type="compositionally biased region" description="Polar residues" evidence="4">
    <location>
        <begin position="769"/>
        <end position="781"/>
    </location>
</feature>
<feature type="compositionally biased region" description="Polar residues" evidence="4">
    <location>
        <begin position="476"/>
        <end position="509"/>
    </location>
</feature>
<dbReference type="GO" id="GO:0016579">
    <property type="term" value="P:protein deubiquitination"/>
    <property type="evidence" value="ECO:0007669"/>
    <property type="project" value="InterPro"/>
</dbReference>
<dbReference type="SUPFAM" id="SSF54001">
    <property type="entry name" value="Cysteine proteinases"/>
    <property type="match status" value="1"/>
</dbReference>
<protein>
    <recommendedName>
        <fullName evidence="5">USP domain-containing protein</fullName>
    </recommendedName>
</protein>
<dbReference type="EnsemblMetazoa" id="XM_038204518.1">
    <property type="protein sequence ID" value="XP_038060446.1"/>
    <property type="gene ID" value="LOC119731342"/>
</dbReference>
<evidence type="ECO:0000256" key="2">
    <source>
        <dbReference type="ARBA" id="ARBA00022786"/>
    </source>
</evidence>
<feature type="compositionally biased region" description="Polar residues" evidence="4">
    <location>
        <begin position="825"/>
        <end position="834"/>
    </location>
</feature>
<feature type="region of interest" description="Disordered" evidence="4">
    <location>
        <begin position="720"/>
        <end position="748"/>
    </location>
</feature>